<proteinExistence type="inferred from homology"/>
<evidence type="ECO:0008006" key="7">
    <source>
        <dbReference type="Google" id="ProtNLM"/>
    </source>
</evidence>
<dbReference type="EMBL" id="QVLX01000003">
    <property type="protein sequence ID" value="RGE87785.1"/>
    <property type="molecule type" value="Genomic_DNA"/>
</dbReference>
<accession>A0A3E3K2M2</accession>
<dbReference type="PANTHER" id="PTHR20842:SF0">
    <property type="entry name" value="ALPHA-ASPARTYL DIPEPTIDASE"/>
    <property type="match status" value="1"/>
</dbReference>
<gene>
    <name evidence="5" type="ORF">DW016_06600</name>
</gene>
<evidence type="ECO:0000313" key="6">
    <source>
        <dbReference type="Proteomes" id="UP000261080"/>
    </source>
</evidence>
<organism evidence="5 6">
    <name type="scientific">Sellimonas intestinalis</name>
    <dbReference type="NCBI Taxonomy" id="1653434"/>
    <lineage>
        <taxon>Bacteria</taxon>
        <taxon>Bacillati</taxon>
        <taxon>Bacillota</taxon>
        <taxon>Clostridia</taxon>
        <taxon>Lachnospirales</taxon>
        <taxon>Lachnospiraceae</taxon>
        <taxon>Sellimonas</taxon>
    </lineage>
</organism>
<dbReference type="OrthoDB" id="9778515at2"/>
<dbReference type="Gene3D" id="3.40.50.880">
    <property type="match status" value="1"/>
</dbReference>
<dbReference type="RefSeq" id="WP_024731779.1">
    <property type="nucleotide sequence ID" value="NZ_CALBAT010000027.1"/>
</dbReference>
<keyword evidence="3" id="KW-0378">Hydrolase</keyword>
<dbReference type="Proteomes" id="UP000261080">
    <property type="component" value="Unassembled WGS sequence"/>
</dbReference>
<dbReference type="GO" id="GO:0006508">
    <property type="term" value="P:proteolysis"/>
    <property type="evidence" value="ECO:0007669"/>
    <property type="project" value="UniProtKB-KW"/>
</dbReference>
<keyword evidence="2" id="KW-0645">Protease</keyword>
<evidence type="ECO:0000256" key="3">
    <source>
        <dbReference type="ARBA" id="ARBA00022801"/>
    </source>
</evidence>
<protein>
    <recommendedName>
        <fullName evidence="7">Peptidase S51</fullName>
    </recommendedName>
</protein>
<comment type="similarity">
    <text evidence="1">Belongs to the peptidase S51 family.</text>
</comment>
<keyword evidence="4" id="KW-0720">Serine protease</keyword>
<evidence type="ECO:0000256" key="1">
    <source>
        <dbReference type="ARBA" id="ARBA00006534"/>
    </source>
</evidence>
<evidence type="ECO:0000313" key="5">
    <source>
        <dbReference type="EMBL" id="RGE87785.1"/>
    </source>
</evidence>
<dbReference type="InterPro" id="IPR005320">
    <property type="entry name" value="Peptidase_S51"/>
</dbReference>
<dbReference type="PANTHER" id="PTHR20842">
    <property type="entry name" value="PROTEASE S51 ALPHA-ASPARTYL DIPEPTIDASE"/>
    <property type="match status" value="1"/>
</dbReference>
<name>A0A3E3K2M2_9FIRM</name>
<dbReference type="Pfam" id="PF03575">
    <property type="entry name" value="Peptidase_S51"/>
    <property type="match status" value="1"/>
</dbReference>
<evidence type="ECO:0000256" key="2">
    <source>
        <dbReference type="ARBA" id="ARBA00022670"/>
    </source>
</evidence>
<dbReference type="SUPFAM" id="SSF52317">
    <property type="entry name" value="Class I glutamine amidotransferase-like"/>
    <property type="match status" value="1"/>
</dbReference>
<comment type="caution">
    <text evidence="5">The sequence shown here is derived from an EMBL/GenBank/DDBJ whole genome shotgun (WGS) entry which is preliminary data.</text>
</comment>
<dbReference type="AlphaFoldDB" id="A0A3E3K2M2"/>
<evidence type="ECO:0000256" key="4">
    <source>
        <dbReference type="ARBA" id="ARBA00022825"/>
    </source>
</evidence>
<sequence length="238" mass="26774">MRIFLCGGGDGEQTRMANQRLDQIVDHTKPLLYIPLAMEGNYESCQKWIQGELREVRVPAIEMVRSVEELFKKELEKYSAIFIGGGNTYKLLRDLKTSGCFGKIKAYIENDGIVFGGSAGAILFGYDIDSCASMDKNEVGLMDTKGFDVLNGMSLFAHYMNKSSCLSEKENEARTAEYTKALLHFSETRGPVIALPEEDTLFLNGLAIEIIGDSPYYLFENGNRQELHPKMPITWKRN</sequence>
<dbReference type="GO" id="GO:0008236">
    <property type="term" value="F:serine-type peptidase activity"/>
    <property type="evidence" value="ECO:0007669"/>
    <property type="project" value="UniProtKB-KW"/>
</dbReference>
<dbReference type="InterPro" id="IPR029062">
    <property type="entry name" value="Class_I_gatase-like"/>
</dbReference>
<keyword evidence="6" id="KW-1185">Reference proteome</keyword>
<reference evidence="5 6" key="1">
    <citation type="submission" date="2018-08" db="EMBL/GenBank/DDBJ databases">
        <title>A genome reference for cultivated species of the human gut microbiota.</title>
        <authorList>
            <person name="Zou Y."/>
            <person name="Xue W."/>
            <person name="Luo G."/>
        </authorList>
    </citation>
    <scope>NUCLEOTIDE SEQUENCE [LARGE SCALE GENOMIC DNA]</scope>
    <source>
        <strain evidence="5 6">AF37-2AT</strain>
    </source>
</reference>